<feature type="non-terminal residue" evidence="1">
    <location>
        <position position="1"/>
    </location>
</feature>
<comment type="caution">
    <text evidence="1">The sequence shown here is derived from an EMBL/GenBank/DDBJ whole genome shotgun (WGS) entry which is preliminary data.</text>
</comment>
<proteinExistence type="predicted"/>
<evidence type="ECO:0000313" key="2">
    <source>
        <dbReference type="Proteomes" id="UP001186974"/>
    </source>
</evidence>
<sequence length="119" mass="13600">FCAWPDEVYDWAKKRSLPWVAQLRRLKIHCVSVFAETSVYLVVSVLIDVKLSIAKCQVTIEAESGFHLTQATQDHLQSCLRDIVRDRRSQSAGHYDGVHLLLLAKKIYSARPSLEFIKS</sequence>
<reference evidence="1" key="1">
    <citation type="submission" date="2024-09" db="EMBL/GenBank/DDBJ databases">
        <title>Black Yeasts Isolated from many extreme environments.</title>
        <authorList>
            <person name="Coleine C."/>
            <person name="Stajich J.E."/>
            <person name="Selbmann L."/>
        </authorList>
    </citation>
    <scope>NUCLEOTIDE SEQUENCE</scope>
    <source>
        <strain evidence="1">CCFEE 5737</strain>
    </source>
</reference>
<gene>
    <name evidence="1" type="ORF">LTS18_006779</name>
</gene>
<dbReference type="EMBL" id="JAWDJW010001660">
    <property type="protein sequence ID" value="KAK3078727.1"/>
    <property type="molecule type" value="Genomic_DNA"/>
</dbReference>
<organism evidence="1 2">
    <name type="scientific">Coniosporium uncinatum</name>
    <dbReference type="NCBI Taxonomy" id="93489"/>
    <lineage>
        <taxon>Eukaryota</taxon>
        <taxon>Fungi</taxon>
        <taxon>Dikarya</taxon>
        <taxon>Ascomycota</taxon>
        <taxon>Pezizomycotina</taxon>
        <taxon>Dothideomycetes</taxon>
        <taxon>Dothideomycetes incertae sedis</taxon>
        <taxon>Coniosporium</taxon>
    </lineage>
</organism>
<dbReference type="Proteomes" id="UP001186974">
    <property type="component" value="Unassembled WGS sequence"/>
</dbReference>
<keyword evidence="2" id="KW-1185">Reference proteome</keyword>
<accession>A0ACC3DQ36</accession>
<name>A0ACC3DQ36_9PEZI</name>
<protein>
    <submittedName>
        <fullName evidence="1">Uncharacterized protein</fullName>
    </submittedName>
</protein>
<evidence type="ECO:0000313" key="1">
    <source>
        <dbReference type="EMBL" id="KAK3078727.1"/>
    </source>
</evidence>